<dbReference type="EMBL" id="BARS01031609">
    <property type="protein sequence ID" value="GAG20080.1"/>
    <property type="molecule type" value="Genomic_DNA"/>
</dbReference>
<protein>
    <recommendedName>
        <fullName evidence="1">Water stress and hypersensitive response domain-containing protein</fullName>
    </recommendedName>
</protein>
<accession>X0VPC9</accession>
<dbReference type="GO" id="GO:0009269">
    <property type="term" value="P:response to desiccation"/>
    <property type="evidence" value="ECO:0007669"/>
    <property type="project" value="InterPro"/>
</dbReference>
<dbReference type="AlphaFoldDB" id="X0VPC9"/>
<dbReference type="Pfam" id="PF03168">
    <property type="entry name" value="LEA_2"/>
    <property type="match status" value="1"/>
</dbReference>
<feature type="domain" description="Water stress and hypersensitive response" evidence="1">
    <location>
        <begin position="33"/>
        <end position="149"/>
    </location>
</feature>
<sequence>MKKWVLLSLGVIACTVILFVVFSSVGKLQKPEIREVSLDWGQVTETTTEVLGTITVYNPNSVALPVDRITCDIKMDGISVGRAETIDLQIEKEAEFPVKISAKIDNTKIPDFWVEHIRRNEKSEASIELHAIFDLGGVDFTIPYTIKRPIETDLLSYLKE</sequence>
<dbReference type="Gene3D" id="2.60.40.10">
    <property type="entry name" value="Immunoglobulins"/>
    <property type="match status" value="1"/>
</dbReference>
<dbReference type="SMART" id="SM00769">
    <property type="entry name" value="WHy"/>
    <property type="match status" value="1"/>
</dbReference>
<evidence type="ECO:0000259" key="1">
    <source>
        <dbReference type="SMART" id="SM00769"/>
    </source>
</evidence>
<gene>
    <name evidence="2" type="ORF">S01H1_49168</name>
</gene>
<evidence type="ECO:0000313" key="2">
    <source>
        <dbReference type="EMBL" id="GAG20080.1"/>
    </source>
</evidence>
<organism evidence="2">
    <name type="scientific">marine sediment metagenome</name>
    <dbReference type="NCBI Taxonomy" id="412755"/>
    <lineage>
        <taxon>unclassified sequences</taxon>
        <taxon>metagenomes</taxon>
        <taxon>ecological metagenomes</taxon>
    </lineage>
</organism>
<dbReference type="InterPro" id="IPR004864">
    <property type="entry name" value="LEA_2"/>
</dbReference>
<reference evidence="2" key="1">
    <citation type="journal article" date="2014" name="Front. Microbiol.">
        <title>High frequency of phylogenetically diverse reductive dehalogenase-homologous genes in deep subseafloor sedimentary metagenomes.</title>
        <authorList>
            <person name="Kawai M."/>
            <person name="Futagami T."/>
            <person name="Toyoda A."/>
            <person name="Takaki Y."/>
            <person name="Nishi S."/>
            <person name="Hori S."/>
            <person name="Arai W."/>
            <person name="Tsubouchi T."/>
            <person name="Morono Y."/>
            <person name="Uchiyama I."/>
            <person name="Ito T."/>
            <person name="Fujiyama A."/>
            <person name="Inagaki F."/>
            <person name="Takami H."/>
        </authorList>
    </citation>
    <scope>NUCLEOTIDE SEQUENCE</scope>
    <source>
        <strain evidence="2">Expedition CK06-06</strain>
    </source>
</reference>
<dbReference type="InterPro" id="IPR013990">
    <property type="entry name" value="WHy-dom"/>
</dbReference>
<dbReference type="InterPro" id="IPR013783">
    <property type="entry name" value="Ig-like_fold"/>
</dbReference>
<feature type="non-terminal residue" evidence="2">
    <location>
        <position position="160"/>
    </location>
</feature>
<proteinExistence type="predicted"/>
<name>X0VPC9_9ZZZZ</name>
<dbReference type="SUPFAM" id="SSF117070">
    <property type="entry name" value="LEA14-like"/>
    <property type="match status" value="1"/>
</dbReference>
<comment type="caution">
    <text evidence="2">The sequence shown here is derived from an EMBL/GenBank/DDBJ whole genome shotgun (WGS) entry which is preliminary data.</text>
</comment>